<keyword evidence="2" id="KW-1185">Reference proteome</keyword>
<organism evidence="1 2">
    <name type="scientific">Hydnum rufescens UP504</name>
    <dbReference type="NCBI Taxonomy" id="1448309"/>
    <lineage>
        <taxon>Eukaryota</taxon>
        <taxon>Fungi</taxon>
        <taxon>Dikarya</taxon>
        <taxon>Basidiomycota</taxon>
        <taxon>Agaricomycotina</taxon>
        <taxon>Agaricomycetes</taxon>
        <taxon>Cantharellales</taxon>
        <taxon>Hydnaceae</taxon>
        <taxon>Hydnum</taxon>
    </lineage>
</organism>
<gene>
    <name evidence="1" type="ORF">BS47DRAFT_1437627</name>
</gene>
<evidence type="ECO:0000313" key="2">
    <source>
        <dbReference type="Proteomes" id="UP000886523"/>
    </source>
</evidence>
<proteinExistence type="predicted"/>
<reference evidence="1" key="1">
    <citation type="journal article" date="2020" name="Nat. Commun.">
        <title>Large-scale genome sequencing of mycorrhizal fungi provides insights into the early evolution of symbiotic traits.</title>
        <authorList>
            <person name="Miyauchi S."/>
            <person name="Kiss E."/>
            <person name="Kuo A."/>
            <person name="Drula E."/>
            <person name="Kohler A."/>
            <person name="Sanchez-Garcia M."/>
            <person name="Morin E."/>
            <person name="Andreopoulos B."/>
            <person name="Barry K.W."/>
            <person name="Bonito G."/>
            <person name="Buee M."/>
            <person name="Carver A."/>
            <person name="Chen C."/>
            <person name="Cichocki N."/>
            <person name="Clum A."/>
            <person name="Culley D."/>
            <person name="Crous P.W."/>
            <person name="Fauchery L."/>
            <person name="Girlanda M."/>
            <person name="Hayes R.D."/>
            <person name="Keri Z."/>
            <person name="LaButti K."/>
            <person name="Lipzen A."/>
            <person name="Lombard V."/>
            <person name="Magnuson J."/>
            <person name="Maillard F."/>
            <person name="Murat C."/>
            <person name="Nolan M."/>
            <person name="Ohm R.A."/>
            <person name="Pangilinan J."/>
            <person name="Pereira M.F."/>
            <person name="Perotto S."/>
            <person name="Peter M."/>
            <person name="Pfister S."/>
            <person name="Riley R."/>
            <person name="Sitrit Y."/>
            <person name="Stielow J.B."/>
            <person name="Szollosi G."/>
            <person name="Zifcakova L."/>
            <person name="Stursova M."/>
            <person name="Spatafora J.W."/>
            <person name="Tedersoo L."/>
            <person name="Vaario L.M."/>
            <person name="Yamada A."/>
            <person name="Yan M."/>
            <person name="Wang P."/>
            <person name="Xu J."/>
            <person name="Bruns T."/>
            <person name="Baldrian P."/>
            <person name="Vilgalys R."/>
            <person name="Dunand C."/>
            <person name="Henrissat B."/>
            <person name="Grigoriev I.V."/>
            <person name="Hibbett D."/>
            <person name="Nagy L.G."/>
            <person name="Martin F.M."/>
        </authorList>
    </citation>
    <scope>NUCLEOTIDE SEQUENCE</scope>
    <source>
        <strain evidence="1">UP504</strain>
    </source>
</reference>
<dbReference type="AlphaFoldDB" id="A0A9P6AFJ6"/>
<sequence length="88" mass="9628">MGNLPSYAFFSGVECSTDWCNTCGCIKPNQDCEGKSVECDISIRITFVSESTGKTLNFQHHLKLHQWVVSDLSTGPDADLATTVSVVR</sequence>
<comment type="caution">
    <text evidence="1">The sequence shown here is derived from an EMBL/GenBank/DDBJ whole genome shotgun (WGS) entry which is preliminary data.</text>
</comment>
<dbReference type="InterPro" id="IPR038704">
    <property type="entry name" value="YEAST_sf"/>
</dbReference>
<protein>
    <submittedName>
        <fullName evidence="1">Uncharacterized protein</fullName>
    </submittedName>
</protein>
<dbReference type="EMBL" id="MU129186">
    <property type="protein sequence ID" value="KAF9504888.1"/>
    <property type="molecule type" value="Genomic_DNA"/>
</dbReference>
<name>A0A9P6AFJ6_9AGAM</name>
<dbReference type="Gene3D" id="2.60.40.1970">
    <property type="entry name" value="YEATS domain"/>
    <property type="match status" value="1"/>
</dbReference>
<dbReference type="OrthoDB" id="16041at2759"/>
<dbReference type="Proteomes" id="UP000886523">
    <property type="component" value="Unassembled WGS sequence"/>
</dbReference>
<accession>A0A9P6AFJ6</accession>
<evidence type="ECO:0000313" key="1">
    <source>
        <dbReference type="EMBL" id="KAF9504888.1"/>
    </source>
</evidence>